<proteinExistence type="predicted"/>
<reference evidence="3 4" key="1">
    <citation type="submission" date="2024-06" db="EMBL/GenBank/DDBJ databases">
        <title>Sorghum-associated microbial communities from plants grown in Nebraska, USA.</title>
        <authorList>
            <person name="Schachtman D."/>
        </authorList>
    </citation>
    <scope>NUCLEOTIDE SEQUENCE [LARGE SCALE GENOMIC DNA]</scope>
    <source>
        <strain evidence="3 4">736</strain>
    </source>
</reference>
<organism evidence="3 4">
    <name type="scientific">Lysinibacillus parviboronicapiens</name>
    <dbReference type="NCBI Taxonomy" id="436516"/>
    <lineage>
        <taxon>Bacteria</taxon>
        <taxon>Bacillati</taxon>
        <taxon>Bacillota</taxon>
        <taxon>Bacilli</taxon>
        <taxon>Bacillales</taxon>
        <taxon>Bacillaceae</taxon>
        <taxon>Lysinibacillus</taxon>
    </lineage>
</organism>
<comment type="caution">
    <text evidence="3">The sequence shown here is derived from an EMBL/GenBank/DDBJ whole genome shotgun (WGS) entry which is preliminary data.</text>
</comment>
<keyword evidence="1" id="KW-0175">Coiled coil</keyword>
<sequence length="655" mass="70158">MSSVRDMYVGISVRDEATRSLTRIDNMINSIENNFRRFGSNINGSFRSMNGLNSRIDLSADNMRTLQQYTSRLEQEMSEARNEMNRMTERIRVAEQETEDLRNEMQRVNNQVNSANKSMGIFGSTASKVVGILGAAFAVDKIKDFGISSIELAAGTQALSSQFDQVFTGIQDTASTSLNDIAEETGVVPDRLKSSFVQMAAFAKTTGVDTAAALSLTERATLAAADSAAFYDRSIEDVTDNIQSFLKGNFENDAALGISATETTRNTKANELYGKSFKKLSESQKQLTLLAMVEDGNKAAGAIGQAARESDGFENQVGNLKSAWDGLKGTLATPFLDSVTSGLGSLTTKLQNVDAAKLGQNLKSTADTIMSVAVPAFDGLKNGLGWIKDNKDTLIAATAGIASGFVALKAITVVKTALDLYKNSTIISTIATQGFNAALRANPIGMVVTAIGLLVTAGVYLYQNWDTVKVKAGELWAKTKEVFGGIYDWAAQKIQPVTGFFKGLYDKFIDFKNAITNFKPPEWVSKIGGAIGKAAGAVGNFISGSHATGLERVPYDGYVAELHKDEAVLTASQSNTLRRSGILSQGGSGTPELNLDNNASVTSTMPQPLSSGNNTTNNTGGNQFIFNISGNNPIDIAKEVREIISDIIDTEMQTI</sequence>
<name>A0ABV2PN50_9BACI</name>
<feature type="coiled-coil region" evidence="1">
    <location>
        <begin position="63"/>
        <end position="118"/>
    </location>
</feature>
<evidence type="ECO:0000256" key="1">
    <source>
        <dbReference type="SAM" id="Coils"/>
    </source>
</evidence>
<dbReference type="RefSeq" id="WP_354472360.1">
    <property type="nucleotide sequence ID" value="NZ_JBEPSB010000018.1"/>
</dbReference>
<protein>
    <recommendedName>
        <fullName evidence="5">Phage tail tape measure protein</fullName>
    </recommendedName>
</protein>
<evidence type="ECO:0000313" key="4">
    <source>
        <dbReference type="Proteomes" id="UP001549363"/>
    </source>
</evidence>
<feature type="compositionally biased region" description="Polar residues" evidence="2">
    <location>
        <begin position="595"/>
        <end position="611"/>
    </location>
</feature>
<evidence type="ECO:0000256" key="2">
    <source>
        <dbReference type="SAM" id="MobiDB-lite"/>
    </source>
</evidence>
<gene>
    <name evidence="3" type="ORF">ABIA69_003362</name>
</gene>
<evidence type="ECO:0000313" key="3">
    <source>
        <dbReference type="EMBL" id="MET4562176.1"/>
    </source>
</evidence>
<evidence type="ECO:0008006" key="5">
    <source>
        <dbReference type="Google" id="ProtNLM"/>
    </source>
</evidence>
<dbReference type="Proteomes" id="UP001549363">
    <property type="component" value="Unassembled WGS sequence"/>
</dbReference>
<feature type="region of interest" description="Disordered" evidence="2">
    <location>
        <begin position="580"/>
        <end position="618"/>
    </location>
</feature>
<dbReference type="Gene3D" id="1.10.287.950">
    <property type="entry name" value="Methyl-accepting chemotaxis protein"/>
    <property type="match status" value="1"/>
</dbReference>
<dbReference type="EMBL" id="JBEPSB010000018">
    <property type="protein sequence ID" value="MET4562176.1"/>
    <property type="molecule type" value="Genomic_DNA"/>
</dbReference>
<accession>A0ABV2PN50</accession>
<keyword evidence="4" id="KW-1185">Reference proteome</keyword>